<sequence length="733" mass="80445">MSTALAPAFDGRSAVFTGADICAEAGLTLPGDAARTVFEDDVWDFTHVVGLPTQLSPSLRRFDFTLITGSRWRLVAKELVLAMLAPRHQTVAPLPRAFRNPLHVTSCRGRLDELVRFFSWLSDRAISSLQQITTRDCEAYLAHRRYVLDEDGAVIGENSHATRRAAAQVVVDLVNYRDLFTADRVSAELRPWGGATASAVAEMPCGREENKTQPVADEIMQPMLAAALYLVSALGPHAVDLAHKIRDSDLHSVRRAQGLRRVGPKNRVPVRELSEILAEYTRTCTALPMLEDHYIAKRLEQGWAEDDPLLPVAMGALARRAGLSQFCHPWLSTMRPALEDALAQVGVERPFGREAELVPAADGTPSTPWTLPLSRLQAVAVVGIVRTAAIITAAAISGMRASELMELRIGCRRPPEESVVGLSRYRIASKIVKGQPLGGTDDEWVVIEPVYRAIELLEQLHDVSAEGALLIGRFSFNVRFKWFKNWVNSAAGKRLGLAPIPEGPVNLRMLRRTLSLEMAYRPGGVLATKIHMKHIAVATTEGYASRPGGAQAELLAEVNKHESERNLQLVLAEFRNYQQGVLPAGPGARSLTEFFAGIDARVDTSSTAAPRVQRNGRDVLNLLTKRAKTLHLGPANYCWFTDPSRALCLKLAGTPTADRPLIGMCDSARCPQATHHPCHRPVWAEHAERTETFIGQLGATRKTERTRLQADHDRALRVVAEIDAASTMNEASA</sequence>
<evidence type="ECO:0000313" key="1">
    <source>
        <dbReference type="EMBL" id="MFB9466406.1"/>
    </source>
</evidence>
<keyword evidence="2" id="KW-1185">Reference proteome</keyword>
<evidence type="ECO:0000313" key="2">
    <source>
        <dbReference type="Proteomes" id="UP001589709"/>
    </source>
</evidence>
<proteinExistence type="predicted"/>
<reference evidence="1 2" key="1">
    <citation type="submission" date="2024-09" db="EMBL/GenBank/DDBJ databases">
        <authorList>
            <person name="Sun Q."/>
            <person name="Mori K."/>
        </authorList>
    </citation>
    <scope>NUCLEOTIDE SEQUENCE [LARGE SCALE GENOMIC DNA]</scope>
    <source>
        <strain evidence="1 2">JCM 6917</strain>
    </source>
</reference>
<dbReference type="InterPro" id="IPR011010">
    <property type="entry name" value="DNA_brk_join_enz"/>
</dbReference>
<gene>
    <name evidence="1" type="ORF">ACFF45_27780</name>
</gene>
<organism evidence="1 2">
    <name type="scientific">Streptomyces cinereospinus</name>
    <dbReference type="NCBI Taxonomy" id="285561"/>
    <lineage>
        <taxon>Bacteria</taxon>
        <taxon>Bacillati</taxon>
        <taxon>Actinomycetota</taxon>
        <taxon>Actinomycetes</taxon>
        <taxon>Kitasatosporales</taxon>
        <taxon>Streptomycetaceae</taxon>
        <taxon>Streptomyces</taxon>
    </lineage>
</organism>
<dbReference type="RefSeq" id="WP_381349329.1">
    <property type="nucleotide sequence ID" value="NZ_JBHMCY010000068.1"/>
</dbReference>
<protein>
    <submittedName>
        <fullName evidence="1">Site-specific integrase</fullName>
    </submittedName>
</protein>
<name>A0ABV5N7Y8_9ACTN</name>
<dbReference type="Proteomes" id="UP001589709">
    <property type="component" value="Unassembled WGS sequence"/>
</dbReference>
<accession>A0ABV5N7Y8</accession>
<dbReference type="SUPFAM" id="SSF56349">
    <property type="entry name" value="DNA breaking-rejoining enzymes"/>
    <property type="match status" value="1"/>
</dbReference>
<comment type="caution">
    <text evidence="1">The sequence shown here is derived from an EMBL/GenBank/DDBJ whole genome shotgun (WGS) entry which is preliminary data.</text>
</comment>
<dbReference type="EMBL" id="JBHMCY010000068">
    <property type="protein sequence ID" value="MFB9466406.1"/>
    <property type="molecule type" value="Genomic_DNA"/>
</dbReference>